<dbReference type="Proteomes" id="UP001339883">
    <property type="component" value="Unassembled WGS sequence"/>
</dbReference>
<keyword evidence="1" id="KW-0812">Transmembrane</keyword>
<gene>
    <name evidence="2" type="ORF">I2F25_10215</name>
</gene>
<sequence>MNKNIRFNPNIAIYMMMTIALLATLSVQGVINGNLKAEQFLYAIAVSVAFSVWAMIDAKFRQVEIK</sequence>
<evidence type="ECO:0000313" key="2">
    <source>
        <dbReference type="EMBL" id="MEB5477414.1"/>
    </source>
</evidence>
<protein>
    <submittedName>
        <fullName evidence="2">Uncharacterized protein</fullName>
    </submittedName>
</protein>
<keyword evidence="3" id="KW-1185">Reference proteome</keyword>
<evidence type="ECO:0000256" key="1">
    <source>
        <dbReference type="SAM" id="Phobius"/>
    </source>
</evidence>
<keyword evidence="1" id="KW-1133">Transmembrane helix</keyword>
<keyword evidence="1" id="KW-0472">Membrane</keyword>
<name>A0ABU6DU82_9GAMM</name>
<dbReference type="RefSeq" id="WP_277095590.1">
    <property type="nucleotide sequence ID" value="NZ_VTDN01000008.1"/>
</dbReference>
<evidence type="ECO:0000313" key="3">
    <source>
        <dbReference type="Proteomes" id="UP001339883"/>
    </source>
</evidence>
<organism evidence="2 3">
    <name type="scientific">Acinetobacter pollinis</name>
    <dbReference type="NCBI Taxonomy" id="2605270"/>
    <lineage>
        <taxon>Bacteria</taxon>
        <taxon>Pseudomonadati</taxon>
        <taxon>Pseudomonadota</taxon>
        <taxon>Gammaproteobacteria</taxon>
        <taxon>Moraxellales</taxon>
        <taxon>Moraxellaceae</taxon>
        <taxon>Acinetobacter</taxon>
    </lineage>
</organism>
<accession>A0ABU6DU82</accession>
<dbReference type="EMBL" id="VTDN01000008">
    <property type="protein sequence ID" value="MEB5477414.1"/>
    <property type="molecule type" value="Genomic_DNA"/>
</dbReference>
<reference evidence="2 3" key="1">
    <citation type="submission" date="2019-08" db="EMBL/GenBank/DDBJ databases">
        <title>Five species of Acinetobacter isolated from floral nectar and animal pollinators.</title>
        <authorList>
            <person name="Hendry T.A."/>
        </authorList>
    </citation>
    <scope>NUCLEOTIDE SEQUENCE [LARGE SCALE GENOMIC DNA]</scope>
    <source>
        <strain evidence="2 3">MD18.27</strain>
    </source>
</reference>
<feature type="transmembrane region" description="Helical" evidence="1">
    <location>
        <begin position="39"/>
        <end position="56"/>
    </location>
</feature>
<comment type="caution">
    <text evidence="2">The sequence shown here is derived from an EMBL/GenBank/DDBJ whole genome shotgun (WGS) entry which is preliminary data.</text>
</comment>
<proteinExistence type="predicted"/>